<dbReference type="Gramene" id="CDY67356">
    <property type="protein sequence ID" value="CDY67356"/>
    <property type="gene ID" value="GSBRNA2T00062805001"/>
</dbReference>
<feature type="compositionally biased region" description="Polar residues" evidence="1">
    <location>
        <begin position="22"/>
        <end position="41"/>
    </location>
</feature>
<evidence type="ECO:0000313" key="2">
    <source>
        <dbReference type="EMBL" id="CDY67356.1"/>
    </source>
</evidence>
<sequence>MDRSGFNELQSESMKEGRQWRSRQLTSGRTSSATEASSTDLSLVDELTPTRPEEKL</sequence>
<gene>
    <name evidence="2" type="primary">BnaCnng54650D</name>
    <name evidence="2" type="ORF">GSBRNA2T00062805001</name>
</gene>
<accession>A0A078JNR6</accession>
<name>A0A078JNR6_BRANA</name>
<organism evidence="2 3">
    <name type="scientific">Brassica napus</name>
    <name type="common">Rape</name>
    <dbReference type="NCBI Taxonomy" id="3708"/>
    <lineage>
        <taxon>Eukaryota</taxon>
        <taxon>Viridiplantae</taxon>
        <taxon>Streptophyta</taxon>
        <taxon>Embryophyta</taxon>
        <taxon>Tracheophyta</taxon>
        <taxon>Spermatophyta</taxon>
        <taxon>Magnoliopsida</taxon>
        <taxon>eudicotyledons</taxon>
        <taxon>Gunneridae</taxon>
        <taxon>Pentapetalae</taxon>
        <taxon>rosids</taxon>
        <taxon>malvids</taxon>
        <taxon>Brassicales</taxon>
        <taxon>Brassicaceae</taxon>
        <taxon>Brassiceae</taxon>
        <taxon>Brassica</taxon>
    </lineage>
</organism>
<dbReference type="PaxDb" id="3708-A0A078JNR6"/>
<evidence type="ECO:0000256" key="1">
    <source>
        <dbReference type="SAM" id="MobiDB-lite"/>
    </source>
</evidence>
<reference evidence="2 3" key="1">
    <citation type="journal article" date="2014" name="Science">
        <title>Plant genetics. Early allopolyploid evolution in the post-Neolithic Brassica napus oilseed genome.</title>
        <authorList>
            <person name="Chalhoub B."/>
            <person name="Denoeud F."/>
            <person name="Liu S."/>
            <person name="Parkin I.A."/>
            <person name="Tang H."/>
            <person name="Wang X."/>
            <person name="Chiquet J."/>
            <person name="Belcram H."/>
            <person name="Tong C."/>
            <person name="Samans B."/>
            <person name="Correa M."/>
            <person name="Da Silva C."/>
            <person name="Just J."/>
            <person name="Falentin C."/>
            <person name="Koh C.S."/>
            <person name="Le Clainche I."/>
            <person name="Bernard M."/>
            <person name="Bento P."/>
            <person name="Noel B."/>
            <person name="Labadie K."/>
            <person name="Alberti A."/>
            <person name="Charles M."/>
            <person name="Arnaud D."/>
            <person name="Guo H."/>
            <person name="Daviaud C."/>
            <person name="Alamery S."/>
            <person name="Jabbari K."/>
            <person name="Zhao M."/>
            <person name="Edger P.P."/>
            <person name="Chelaifa H."/>
            <person name="Tack D."/>
            <person name="Lassalle G."/>
            <person name="Mestiri I."/>
            <person name="Schnel N."/>
            <person name="Le Paslier M.C."/>
            <person name="Fan G."/>
            <person name="Renault V."/>
            <person name="Bayer P.E."/>
            <person name="Golicz A.A."/>
            <person name="Manoli S."/>
            <person name="Lee T.H."/>
            <person name="Thi V.H."/>
            <person name="Chalabi S."/>
            <person name="Hu Q."/>
            <person name="Fan C."/>
            <person name="Tollenaere R."/>
            <person name="Lu Y."/>
            <person name="Battail C."/>
            <person name="Shen J."/>
            <person name="Sidebottom C.H."/>
            <person name="Wang X."/>
            <person name="Canaguier A."/>
            <person name="Chauveau A."/>
            <person name="Berard A."/>
            <person name="Deniot G."/>
            <person name="Guan M."/>
            <person name="Liu Z."/>
            <person name="Sun F."/>
            <person name="Lim Y.P."/>
            <person name="Lyons E."/>
            <person name="Town C.D."/>
            <person name="Bancroft I."/>
            <person name="Wang X."/>
            <person name="Meng J."/>
            <person name="Ma J."/>
            <person name="Pires J.C."/>
            <person name="King G.J."/>
            <person name="Brunel D."/>
            <person name="Delourme R."/>
            <person name="Renard M."/>
            <person name="Aury J.M."/>
            <person name="Adams K.L."/>
            <person name="Batley J."/>
            <person name="Snowdon R.J."/>
            <person name="Tost J."/>
            <person name="Edwards D."/>
            <person name="Zhou Y."/>
            <person name="Hua W."/>
            <person name="Sharpe A.G."/>
            <person name="Paterson A.H."/>
            <person name="Guan C."/>
            <person name="Wincker P."/>
        </authorList>
    </citation>
    <scope>NUCLEOTIDE SEQUENCE [LARGE SCALE GENOMIC DNA]</scope>
    <source>
        <strain evidence="3">cv. Darmor-bzh</strain>
    </source>
</reference>
<dbReference type="EMBL" id="LK036018">
    <property type="protein sequence ID" value="CDY67356.1"/>
    <property type="molecule type" value="Genomic_DNA"/>
</dbReference>
<proteinExistence type="predicted"/>
<protein>
    <submittedName>
        <fullName evidence="2">BnaCnng54650D protein</fullName>
    </submittedName>
</protein>
<dbReference type="Proteomes" id="UP000028999">
    <property type="component" value="Unassembled WGS sequence"/>
</dbReference>
<feature type="region of interest" description="Disordered" evidence="1">
    <location>
        <begin position="1"/>
        <end position="56"/>
    </location>
</feature>
<evidence type="ECO:0000313" key="3">
    <source>
        <dbReference type="Proteomes" id="UP000028999"/>
    </source>
</evidence>
<keyword evidence="3" id="KW-1185">Reference proteome</keyword>
<dbReference type="AlphaFoldDB" id="A0A078JNR6"/>